<name>A0A852ESX5_VIDMA</name>
<keyword evidence="2" id="KW-1185">Reference proteome</keyword>
<organism evidence="1 2">
    <name type="scientific">Vidua macroura</name>
    <name type="common">Pin-tailed whydah</name>
    <dbReference type="NCBI Taxonomy" id="187451"/>
    <lineage>
        <taxon>Eukaryota</taxon>
        <taxon>Metazoa</taxon>
        <taxon>Chordata</taxon>
        <taxon>Craniata</taxon>
        <taxon>Vertebrata</taxon>
        <taxon>Euteleostomi</taxon>
        <taxon>Archelosauria</taxon>
        <taxon>Archosauria</taxon>
        <taxon>Dinosauria</taxon>
        <taxon>Saurischia</taxon>
        <taxon>Theropoda</taxon>
        <taxon>Coelurosauria</taxon>
        <taxon>Aves</taxon>
        <taxon>Neognathae</taxon>
        <taxon>Neoaves</taxon>
        <taxon>Telluraves</taxon>
        <taxon>Australaves</taxon>
        <taxon>Passeriformes</taxon>
        <taxon>Passeroidea</taxon>
        <taxon>Estrildidae</taxon>
        <taxon>Viduinae</taxon>
        <taxon>Vidua</taxon>
    </lineage>
</organism>
<accession>A0A852ESX5</accession>
<gene>
    <name evidence="1" type="primary">Hydin_6</name>
    <name evidence="1" type="ORF">VIDMAC_R05530</name>
</gene>
<dbReference type="GO" id="GO:1904158">
    <property type="term" value="P:axonemal central apparatus assembly"/>
    <property type="evidence" value="ECO:0007669"/>
    <property type="project" value="TreeGrafter"/>
</dbReference>
<evidence type="ECO:0000313" key="1">
    <source>
        <dbReference type="EMBL" id="NXQ06650.1"/>
    </source>
</evidence>
<comment type="caution">
    <text evidence="1">The sequence shown here is derived from an EMBL/GenBank/DDBJ whole genome shotgun (WGS) entry which is preliminary data.</text>
</comment>
<dbReference type="GO" id="GO:0003341">
    <property type="term" value="P:cilium movement"/>
    <property type="evidence" value="ECO:0007669"/>
    <property type="project" value="TreeGrafter"/>
</dbReference>
<dbReference type="Proteomes" id="UP000656497">
    <property type="component" value="Unassembled WGS sequence"/>
</dbReference>
<proteinExistence type="predicted"/>
<dbReference type="InterPro" id="IPR013783">
    <property type="entry name" value="Ig-like_fold"/>
</dbReference>
<dbReference type="InterPro" id="IPR033305">
    <property type="entry name" value="Hydin-like"/>
</dbReference>
<dbReference type="Gene3D" id="2.60.40.10">
    <property type="entry name" value="Immunoglobulins"/>
    <property type="match status" value="2"/>
</dbReference>
<dbReference type="PANTHER" id="PTHR23053:SF0">
    <property type="entry name" value="HYDROCEPHALUS-INDUCING PROTEIN HOMOLOG"/>
    <property type="match status" value="1"/>
</dbReference>
<feature type="non-terminal residue" evidence="1">
    <location>
        <position position="1"/>
    </location>
</feature>
<feature type="non-terminal residue" evidence="1">
    <location>
        <position position="202"/>
    </location>
</feature>
<evidence type="ECO:0000313" key="2">
    <source>
        <dbReference type="Proteomes" id="UP000656497"/>
    </source>
</evidence>
<dbReference type="EMBL" id="WBNN01032371">
    <property type="protein sequence ID" value="NXQ06650.1"/>
    <property type="molecule type" value="Genomic_DNA"/>
</dbReference>
<protein>
    <submittedName>
        <fullName evidence="1">HYDIN protein</fullName>
    </submittedName>
</protein>
<reference evidence="1" key="1">
    <citation type="submission" date="2019-09" db="EMBL/GenBank/DDBJ databases">
        <title>Bird 10,000 Genomes (B10K) Project - Family phase.</title>
        <authorList>
            <person name="Zhang G."/>
        </authorList>
    </citation>
    <scope>NUCLEOTIDE SEQUENCE</scope>
    <source>
        <strain evidence="1">B10K-DU-002-50</strain>
        <tissue evidence="1">Muscle</tissue>
    </source>
</reference>
<dbReference type="PANTHER" id="PTHR23053">
    <property type="entry name" value="DLEC1 DELETED IN LUNG AND ESOPHAGEAL CANCER 1"/>
    <property type="match status" value="1"/>
</dbReference>
<dbReference type="AlphaFoldDB" id="A0A852ESX5"/>
<dbReference type="GO" id="GO:0005930">
    <property type="term" value="C:axoneme"/>
    <property type="evidence" value="ECO:0007669"/>
    <property type="project" value="TreeGrafter"/>
</dbReference>
<sequence>LGFPYTKSFRLTNTCPVPVTFKLRMLDDGTQPAVNSCDQIHSDSDPSGTEGIHFFPEPREFTMNPMQGTILPQGHRDIKVTICSKTVMEFCRKMLVDLEGIGEGMASLTITARCLVPELYVYPQILLYDKCQLKEPYERKFIIGNPTDLPGCYRLIPQKHEEDSPVLSSSPKPYGIVQPHSTVEIPVIVEVQTLGEHRTNVL</sequence>